<protein>
    <recommendedName>
        <fullName evidence="2">F-box domain-containing protein</fullName>
    </recommendedName>
</protein>
<gene>
    <name evidence="3" type="ORF">M427DRAFT_153595</name>
</gene>
<name>A0A139ALN3_GONPJ</name>
<proteinExistence type="predicted"/>
<evidence type="ECO:0000313" key="4">
    <source>
        <dbReference type="Proteomes" id="UP000070544"/>
    </source>
</evidence>
<keyword evidence="4" id="KW-1185">Reference proteome</keyword>
<feature type="region of interest" description="Disordered" evidence="1">
    <location>
        <begin position="1"/>
        <end position="36"/>
    </location>
</feature>
<dbReference type="PROSITE" id="PS50181">
    <property type="entry name" value="FBOX"/>
    <property type="match status" value="1"/>
</dbReference>
<dbReference type="InterPro" id="IPR001810">
    <property type="entry name" value="F-box_dom"/>
</dbReference>
<dbReference type="AlphaFoldDB" id="A0A139ALN3"/>
<dbReference type="Proteomes" id="UP000070544">
    <property type="component" value="Unassembled WGS sequence"/>
</dbReference>
<evidence type="ECO:0000313" key="3">
    <source>
        <dbReference type="EMBL" id="KXS17696.1"/>
    </source>
</evidence>
<feature type="domain" description="F-box" evidence="2">
    <location>
        <begin position="30"/>
        <end position="81"/>
    </location>
</feature>
<evidence type="ECO:0000259" key="2">
    <source>
        <dbReference type="PROSITE" id="PS50181"/>
    </source>
</evidence>
<evidence type="ECO:0000256" key="1">
    <source>
        <dbReference type="SAM" id="MobiDB-lite"/>
    </source>
</evidence>
<reference evidence="3 4" key="1">
    <citation type="journal article" date="2015" name="Genome Biol. Evol.">
        <title>Phylogenomic analyses indicate that early fungi evolved digesting cell walls of algal ancestors of land plants.</title>
        <authorList>
            <person name="Chang Y."/>
            <person name="Wang S."/>
            <person name="Sekimoto S."/>
            <person name="Aerts A.L."/>
            <person name="Choi C."/>
            <person name="Clum A."/>
            <person name="LaButti K.M."/>
            <person name="Lindquist E.A."/>
            <person name="Yee Ngan C."/>
            <person name="Ohm R.A."/>
            <person name="Salamov A.A."/>
            <person name="Grigoriev I.V."/>
            <person name="Spatafora J.W."/>
            <person name="Berbee M.L."/>
        </authorList>
    </citation>
    <scope>NUCLEOTIDE SEQUENCE [LARGE SCALE GENOMIC DNA]</scope>
    <source>
        <strain evidence="3 4">JEL478</strain>
    </source>
</reference>
<dbReference type="EMBL" id="KQ965745">
    <property type="protein sequence ID" value="KXS17696.1"/>
    <property type="molecule type" value="Genomic_DNA"/>
</dbReference>
<sequence length="457" mass="51026">MAPPNRRLKRPRESDPTQSVVPDGRTDDHAPSLSSLPPELTARIMEWIDPSTLYLTLPCVSRLVRASASMVLSRYSVIVDVEVPMSPPHTTLTDLPRVYSVLARTPRGEPSAIAYPATPGRRDRCWGPCSILDKVETHRSGDGRDRKYALEVKATVNSAWVTSNHGRWDGALREELARACSSRGALPGIFRPIRRLSFTGGSDSFLDVARVWWLLVRSFQPMRLLFNSGVSKWAEPDENGTGDSVSVLELTRDYNWAIHFGRALEYFPNVTSVLKDSFVQSPFEKIAAPRVRSFCTTLVITPRRTLCNLPLVEKLGYMTSDVASATDDDGTLLVRTHLRKLGIRWCRSNVKSLKKLVKMAPLAFPNLESLDLVLASMGRVAWNWVDVRQELCQLAQSMNGKLKVVILRVAEGSQHIGGHKSESVKLKVDLQNFGVRCVVVENPNITEYDFESDALCV</sequence>
<accession>A0A139ALN3</accession>
<feature type="compositionally biased region" description="Basic residues" evidence="1">
    <location>
        <begin position="1"/>
        <end position="10"/>
    </location>
</feature>
<organism evidence="3 4">
    <name type="scientific">Gonapodya prolifera (strain JEL478)</name>
    <name type="common">Monoblepharis prolifera</name>
    <dbReference type="NCBI Taxonomy" id="1344416"/>
    <lineage>
        <taxon>Eukaryota</taxon>
        <taxon>Fungi</taxon>
        <taxon>Fungi incertae sedis</taxon>
        <taxon>Chytridiomycota</taxon>
        <taxon>Chytridiomycota incertae sedis</taxon>
        <taxon>Monoblepharidomycetes</taxon>
        <taxon>Monoblepharidales</taxon>
        <taxon>Gonapodyaceae</taxon>
        <taxon>Gonapodya</taxon>
    </lineage>
</organism>